<evidence type="ECO:0000313" key="6">
    <source>
        <dbReference type="Proteomes" id="UP000518887"/>
    </source>
</evidence>
<dbReference type="PANTHER" id="PTHR44942">
    <property type="entry name" value="METHYLTRANSF_11 DOMAIN-CONTAINING PROTEIN"/>
    <property type="match status" value="1"/>
</dbReference>
<dbReference type="GO" id="GO:0032259">
    <property type="term" value="P:methylation"/>
    <property type="evidence" value="ECO:0007669"/>
    <property type="project" value="UniProtKB-KW"/>
</dbReference>
<dbReference type="InterPro" id="IPR029063">
    <property type="entry name" value="SAM-dependent_MTases_sf"/>
</dbReference>
<dbReference type="InterPro" id="IPR051052">
    <property type="entry name" value="Diverse_substrate_MTase"/>
</dbReference>
<name>A0A7W8GA22_9SPIR</name>
<keyword evidence="5" id="KW-0830">Ubiquinone</keyword>
<dbReference type="Pfam" id="PF08241">
    <property type="entry name" value="Methyltransf_11"/>
    <property type="match status" value="1"/>
</dbReference>
<dbReference type="AlphaFoldDB" id="A0A7W8GA22"/>
<comment type="similarity">
    <text evidence="1">Belongs to the methyltransferase superfamily.</text>
</comment>
<gene>
    <name evidence="5" type="ORF">HNP76_002014</name>
</gene>
<dbReference type="InterPro" id="IPR013216">
    <property type="entry name" value="Methyltransf_11"/>
</dbReference>
<comment type="caution">
    <text evidence="5">The sequence shown here is derived from an EMBL/GenBank/DDBJ whole genome shotgun (WGS) entry which is preliminary data.</text>
</comment>
<dbReference type="SUPFAM" id="SSF55729">
    <property type="entry name" value="Acyl-CoA N-acyltransferases (Nat)"/>
    <property type="match status" value="1"/>
</dbReference>
<dbReference type="CDD" id="cd02440">
    <property type="entry name" value="AdoMet_MTases"/>
    <property type="match status" value="1"/>
</dbReference>
<evidence type="ECO:0000256" key="3">
    <source>
        <dbReference type="ARBA" id="ARBA00022679"/>
    </source>
</evidence>
<evidence type="ECO:0000256" key="2">
    <source>
        <dbReference type="ARBA" id="ARBA00022603"/>
    </source>
</evidence>
<accession>A0A7W8GA22</accession>
<dbReference type="GO" id="GO:0008757">
    <property type="term" value="F:S-adenosylmethionine-dependent methyltransferase activity"/>
    <property type="evidence" value="ECO:0007669"/>
    <property type="project" value="InterPro"/>
</dbReference>
<dbReference type="InterPro" id="IPR000182">
    <property type="entry name" value="GNAT_dom"/>
</dbReference>
<feature type="domain" description="N-acetyltransferase" evidence="4">
    <location>
        <begin position="118"/>
        <end position="269"/>
    </location>
</feature>
<dbReference type="InterPro" id="IPR016181">
    <property type="entry name" value="Acyl_CoA_acyltransferase"/>
</dbReference>
<reference evidence="5 6" key="1">
    <citation type="submission" date="2020-08" db="EMBL/GenBank/DDBJ databases">
        <title>Genomic Encyclopedia of Type Strains, Phase IV (KMG-IV): sequencing the most valuable type-strain genomes for metagenomic binning, comparative biology and taxonomic classification.</title>
        <authorList>
            <person name="Goeker M."/>
        </authorList>
    </citation>
    <scope>NUCLEOTIDE SEQUENCE [LARGE SCALE GENOMIC DNA]</scope>
    <source>
        <strain evidence="5 6">DSM 103462</strain>
    </source>
</reference>
<keyword evidence="2 5" id="KW-0489">Methyltransferase</keyword>
<evidence type="ECO:0000313" key="5">
    <source>
        <dbReference type="EMBL" id="MBB5226633.1"/>
    </source>
</evidence>
<dbReference type="Pfam" id="PF13508">
    <property type="entry name" value="Acetyltransf_7"/>
    <property type="match status" value="1"/>
</dbReference>
<dbReference type="PROSITE" id="PS51186">
    <property type="entry name" value="GNAT"/>
    <property type="match status" value="1"/>
</dbReference>
<keyword evidence="3" id="KW-0808">Transferase</keyword>
<evidence type="ECO:0000256" key="1">
    <source>
        <dbReference type="ARBA" id="ARBA00008361"/>
    </source>
</evidence>
<dbReference type="Gene3D" id="3.40.630.30">
    <property type="match status" value="1"/>
</dbReference>
<dbReference type="CDD" id="cd04301">
    <property type="entry name" value="NAT_SF"/>
    <property type="match status" value="1"/>
</dbReference>
<dbReference type="GO" id="GO:0016747">
    <property type="term" value="F:acyltransferase activity, transferring groups other than amino-acyl groups"/>
    <property type="evidence" value="ECO:0007669"/>
    <property type="project" value="InterPro"/>
</dbReference>
<dbReference type="RefSeq" id="WP_206173279.1">
    <property type="nucleotide sequence ID" value="NZ_CP031518.1"/>
</dbReference>
<dbReference type="EMBL" id="JACHFQ010000006">
    <property type="protein sequence ID" value="MBB5226633.1"/>
    <property type="molecule type" value="Genomic_DNA"/>
</dbReference>
<protein>
    <submittedName>
        <fullName evidence="5">Ubiquinone/menaquinone biosynthesis C-methylase UbiE</fullName>
    </submittedName>
</protein>
<dbReference type="PANTHER" id="PTHR44942:SF4">
    <property type="entry name" value="METHYLTRANSFERASE TYPE 11 DOMAIN-CONTAINING PROTEIN"/>
    <property type="match status" value="1"/>
</dbReference>
<organism evidence="5 6">
    <name type="scientific">Treponema ruminis</name>
    <dbReference type="NCBI Taxonomy" id="744515"/>
    <lineage>
        <taxon>Bacteria</taxon>
        <taxon>Pseudomonadati</taxon>
        <taxon>Spirochaetota</taxon>
        <taxon>Spirochaetia</taxon>
        <taxon>Spirochaetales</taxon>
        <taxon>Treponemataceae</taxon>
        <taxon>Treponema</taxon>
    </lineage>
</organism>
<dbReference type="Proteomes" id="UP000518887">
    <property type="component" value="Unassembled WGS sequence"/>
</dbReference>
<sequence>MILSTKANLLTGERLPKIMPRNMYKYGAKWTGTDISPEQIEQAKKLALEAGMKIDFLARRAEDIDFADGTFDVITACQCIWYFAHEKTAPLFARLLKTGGKFYNQALRFNCGAEEEIKMIKSVDEKNIDIASRIHSESWQESHKSFCNPDFVAKHTPEHQKEYLVEKIRKGTALYMLFDETSRKDVGIVSITENLIEDLYILPSEQNKGYGTVLLRFACSKCKDTPTLWILENNLNAARLYRREGFSETGRRNQIDKGLDEIEFIKTAG</sequence>
<proteinExistence type="inferred from homology"/>
<keyword evidence="6" id="KW-1185">Reference proteome</keyword>
<dbReference type="Gene3D" id="3.40.50.150">
    <property type="entry name" value="Vaccinia Virus protein VP39"/>
    <property type="match status" value="1"/>
</dbReference>
<dbReference type="SUPFAM" id="SSF53335">
    <property type="entry name" value="S-adenosyl-L-methionine-dependent methyltransferases"/>
    <property type="match status" value="1"/>
</dbReference>
<evidence type="ECO:0000259" key="4">
    <source>
        <dbReference type="PROSITE" id="PS51186"/>
    </source>
</evidence>